<proteinExistence type="predicted"/>
<dbReference type="OrthoDB" id="287932at2"/>
<dbReference type="EMBL" id="CP041217">
    <property type="protein sequence ID" value="QDH21531.1"/>
    <property type="molecule type" value="Genomic_DNA"/>
</dbReference>
<dbReference type="PANTHER" id="PTHR33336">
    <property type="entry name" value="QUINOL MONOOXYGENASE YGIN-RELATED"/>
    <property type="match status" value="1"/>
</dbReference>
<evidence type="ECO:0000313" key="3">
    <source>
        <dbReference type="Proteomes" id="UP000316968"/>
    </source>
</evidence>
<dbReference type="Gene3D" id="3.30.70.100">
    <property type="match status" value="1"/>
</dbReference>
<dbReference type="InterPro" id="IPR011008">
    <property type="entry name" value="Dimeric_a/b-barrel"/>
</dbReference>
<dbReference type="PANTHER" id="PTHR33336:SF3">
    <property type="entry name" value="ABM DOMAIN-CONTAINING PROTEIN"/>
    <property type="match status" value="1"/>
</dbReference>
<dbReference type="RefSeq" id="WP_141448076.1">
    <property type="nucleotide sequence ID" value="NZ_CBCSAZ010000007.1"/>
</dbReference>
<dbReference type="Pfam" id="PF03992">
    <property type="entry name" value="ABM"/>
    <property type="match status" value="1"/>
</dbReference>
<dbReference type="InterPro" id="IPR007138">
    <property type="entry name" value="ABM_dom"/>
</dbReference>
<dbReference type="SUPFAM" id="SSF54909">
    <property type="entry name" value="Dimeric alpha+beta barrel"/>
    <property type="match status" value="1"/>
</dbReference>
<name>A0A4Y6UYU7_SACBS</name>
<dbReference type="Proteomes" id="UP000316968">
    <property type="component" value="Chromosome"/>
</dbReference>
<sequence length="97" mass="10656">MIIVHATFHVNPAKEAEFVSSLTPLIAASQAEEGNISYDLHKAVGREHVYTMVEVWRDQEATAIHNKSEHFTAFAATAAEYLTAPLDIQAFEGQALS</sequence>
<accession>A0A4Y6UYU7</accession>
<feature type="domain" description="ABM" evidence="1">
    <location>
        <begin position="2"/>
        <end position="91"/>
    </location>
</feature>
<dbReference type="GO" id="GO:0004497">
    <property type="term" value="F:monooxygenase activity"/>
    <property type="evidence" value="ECO:0007669"/>
    <property type="project" value="UniProtKB-KW"/>
</dbReference>
<organism evidence="2 3">
    <name type="scientific">Saccharibacillus brassicae</name>
    <dbReference type="NCBI Taxonomy" id="2583377"/>
    <lineage>
        <taxon>Bacteria</taxon>
        <taxon>Bacillati</taxon>
        <taxon>Bacillota</taxon>
        <taxon>Bacilli</taxon>
        <taxon>Bacillales</taxon>
        <taxon>Paenibacillaceae</taxon>
        <taxon>Saccharibacillus</taxon>
    </lineage>
</organism>
<evidence type="ECO:0000313" key="2">
    <source>
        <dbReference type="EMBL" id="QDH21531.1"/>
    </source>
</evidence>
<keyword evidence="3" id="KW-1185">Reference proteome</keyword>
<keyword evidence="2" id="KW-0503">Monooxygenase</keyword>
<dbReference type="AlphaFoldDB" id="A0A4Y6UYU7"/>
<evidence type="ECO:0000259" key="1">
    <source>
        <dbReference type="PROSITE" id="PS51725"/>
    </source>
</evidence>
<keyword evidence="2" id="KW-0560">Oxidoreductase</keyword>
<dbReference type="KEGG" id="saca:FFV09_12170"/>
<reference evidence="2 3" key="1">
    <citation type="submission" date="2019-06" db="EMBL/GenBank/DDBJ databases">
        <title>Saccharibacillus brassicae sp. nov., an endophytic bacterium isolated from Chinese cabbage seeds (Brassica pekinensis).</title>
        <authorList>
            <person name="Jiang L."/>
            <person name="Lee J."/>
            <person name="Kim S.W."/>
        </authorList>
    </citation>
    <scope>NUCLEOTIDE SEQUENCE [LARGE SCALE GENOMIC DNA]</scope>
    <source>
        <strain evidence="3">KCTC 43072 / ATSA2</strain>
    </source>
</reference>
<dbReference type="PROSITE" id="PS51725">
    <property type="entry name" value="ABM"/>
    <property type="match status" value="1"/>
</dbReference>
<dbReference type="InterPro" id="IPR050744">
    <property type="entry name" value="AI-2_Isomerase_LsrG"/>
</dbReference>
<gene>
    <name evidence="2" type="ORF">FFV09_12170</name>
</gene>
<protein>
    <submittedName>
        <fullName evidence="2">Antibiotic biosynthesis monooxygenase</fullName>
    </submittedName>
</protein>